<accession>A0A484IC82</accession>
<proteinExistence type="predicted"/>
<name>A0A484IC82_9ARCH</name>
<reference evidence="1 2" key="1">
    <citation type="submission" date="2019-02" db="EMBL/GenBank/DDBJ databases">
        <authorList>
            <person name="Lehtovirta-Morley E L."/>
        </authorList>
    </citation>
    <scope>NUCLEOTIDE SEQUENCE [LARGE SCALE GENOMIC DNA]</scope>
    <source>
        <strain evidence="1">NFRAN1</strain>
    </source>
</reference>
<dbReference type="AlphaFoldDB" id="A0A484IC82"/>
<organism evidence="1 2">
    <name type="scientific">Candidatus Nitrosocosmicus franklandianus</name>
    <dbReference type="NCBI Taxonomy" id="1798806"/>
    <lineage>
        <taxon>Archaea</taxon>
        <taxon>Nitrososphaerota</taxon>
        <taxon>Nitrososphaeria</taxon>
        <taxon>Nitrososphaerales</taxon>
        <taxon>Nitrososphaeraceae</taxon>
        <taxon>Candidatus Nitrosocosmicus</taxon>
    </lineage>
</organism>
<evidence type="ECO:0000313" key="1">
    <source>
        <dbReference type="EMBL" id="VFJ15374.1"/>
    </source>
</evidence>
<gene>
    <name evidence="1" type="ORF">NFRAN_3056</name>
</gene>
<dbReference type="KEGG" id="nfn:NFRAN_3056"/>
<protein>
    <submittedName>
        <fullName evidence="1">Uncharacterized protein</fullName>
    </submittedName>
</protein>
<keyword evidence="2" id="KW-1185">Reference proteome</keyword>
<evidence type="ECO:0000313" key="2">
    <source>
        <dbReference type="Proteomes" id="UP000294299"/>
    </source>
</evidence>
<sequence length="119" mass="13968">MRHSIPINHILCINYSMSKTKNLLNQELDDQIQTTKNTSILELEVMNGEQNTKFKINKENWKINNFVVCNRCFSFNPYENFNFSSPYASKICSECGNNRVRYVSTASSKLFDYVCRNIY</sequence>
<dbReference type="EMBL" id="LR216287">
    <property type="protein sequence ID" value="VFJ15374.1"/>
    <property type="molecule type" value="Genomic_DNA"/>
</dbReference>
<dbReference type="Proteomes" id="UP000294299">
    <property type="component" value="Chromosome NFRAN"/>
</dbReference>